<dbReference type="GO" id="GO:0046872">
    <property type="term" value="F:metal ion binding"/>
    <property type="evidence" value="ECO:0007669"/>
    <property type="project" value="UniProtKB-KW"/>
</dbReference>
<dbReference type="Gene3D" id="2.60.40.10">
    <property type="entry name" value="Immunoglobulins"/>
    <property type="match status" value="2"/>
</dbReference>
<dbReference type="InterPro" id="IPR007110">
    <property type="entry name" value="Ig-like_dom"/>
</dbReference>
<feature type="region of interest" description="Disordered" evidence="9">
    <location>
        <begin position="973"/>
        <end position="1006"/>
    </location>
</feature>
<evidence type="ECO:0000256" key="8">
    <source>
        <dbReference type="PIRSR" id="PIRSR000615-3"/>
    </source>
</evidence>
<feature type="domain" description="Ig-like" evidence="12">
    <location>
        <begin position="278"/>
        <end position="377"/>
    </location>
</feature>
<sequence length="1028" mass="118101">MFQNYGKNISFPIPCTSMLMAMWEYPMRNNTRATDDGAVIHIDGVRIDNEGEYACYKAGETTVIIRLIVEVTPEISMAAWDENDMDDNVTVSMHKSYKVFCNASRVRLPAFLSWTINDDNYFRGLNTSQRASEKVSGTTDMFSSIVYTPSIDDLYISCSINDNQRASPWNATLYIEINSSYPNTVINDSVTYDGNTSFCCNLTQGQEHLWELRTDFGQNKDPLISTNIREQVYDINNGSDVQRCLEISVAKTNNSGIYTCFRLNEITNVFRLDVKVTPQINVTFEDNPDHNDIIVYRYKTYQLYCYVQGAYPAAIISWTINGLKAKDNVLYEVPRSSVRGYDLYDSESRLQYQPSENDCNVTCEIKGRGRSYQRSISFDIKEVITVDAEVVSIQAYRGDNVSMICSIPTTVERLKWEYEGIPLFCGLKHCNVFKNIKIKHIRHKLNLYLVNIDIKNDGKYSCYHGLEEIKIFHVKVIANLTVYLMPAFKRIYPDTIEVYEGTQYSLECIVNSTEEITSVRWQVNGVFVPEDDTSLVRDNSSEKLNQVTSVFKYTPLISHLTISCVAEDKNGTTDYKMVKVFFVLSLLKKTALWGGVTLFLLLFTAVLVFICCICWKCANRKTTETSLELLERRTNLSNVDKAAWRRSMQAFSKRSGSRYGLIRRSRILIDMARVEVDEGVDVYDKFITRSFRRSVVPHSRLCFVMQLKSGMFKDRWMGTLRQRRIKSKTGTFISTVSDNASEDKQFRWDMFVKSVIELPTTRHIASIIGVSMQNGRLYLIQEFLQVENLKTYFETNLKLLTKAGLVSKHIVRIARGVIDGMEYLTLNEFCHPALSIQKILISCDEECKLYDFCLHEDAPDKIESIISKNKPSYSNLAIETILRDEYTILSDVWSVGTALWEIFSLGEEPFKGLQQGDIKRLLERGNQLPQPPHCNRPFYHVMMDCWIDSPERPSMSTIRDSFKNAVREYIQTVDASSNQVPRQHASSSQARETHIEPPNTYNIPVDTQKDCEENIYEKMDGTLKTFSK</sequence>
<keyword evidence="3 10" id="KW-1133">Transmembrane helix</keyword>
<reference evidence="13" key="1">
    <citation type="submission" date="2021-10" db="EMBL/GenBank/DDBJ databases">
        <title>Tropical sea cucumber genome reveals ecological adaptation and Cuvierian tubules defense mechanism.</title>
        <authorList>
            <person name="Chen T."/>
        </authorList>
    </citation>
    <scope>NUCLEOTIDE SEQUENCE</scope>
    <source>
        <strain evidence="13">Nanhai2018</strain>
        <tissue evidence="13">Muscle</tissue>
    </source>
</reference>
<dbReference type="GO" id="GO:0005524">
    <property type="term" value="F:ATP binding"/>
    <property type="evidence" value="ECO:0007669"/>
    <property type="project" value="InterPro"/>
</dbReference>
<evidence type="ECO:0000313" key="13">
    <source>
        <dbReference type="EMBL" id="KAJ8034589.1"/>
    </source>
</evidence>
<dbReference type="InterPro" id="IPR011009">
    <property type="entry name" value="Kinase-like_dom_sf"/>
</dbReference>
<dbReference type="InterPro" id="IPR013783">
    <property type="entry name" value="Ig-like_fold"/>
</dbReference>
<evidence type="ECO:0000256" key="6">
    <source>
        <dbReference type="ARBA" id="ARBA00023180"/>
    </source>
</evidence>
<dbReference type="SUPFAM" id="SSF48726">
    <property type="entry name" value="Immunoglobulin"/>
    <property type="match status" value="2"/>
</dbReference>
<comment type="subcellular location">
    <subcellularLocation>
        <location evidence="1">Membrane</location>
        <topology evidence="1">Single-pass membrane protein</topology>
    </subcellularLocation>
</comment>
<keyword evidence="8" id="KW-0460">Magnesium</keyword>
<dbReference type="SUPFAM" id="SSF56112">
    <property type="entry name" value="Protein kinase-like (PK-like)"/>
    <property type="match status" value="1"/>
</dbReference>
<dbReference type="PROSITE" id="PS50011">
    <property type="entry name" value="PROTEIN_KINASE_DOM"/>
    <property type="match status" value="1"/>
</dbReference>
<evidence type="ECO:0000256" key="3">
    <source>
        <dbReference type="ARBA" id="ARBA00022989"/>
    </source>
</evidence>
<keyword evidence="4 10" id="KW-0472">Membrane</keyword>
<protein>
    <submittedName>
        <fullName evidence="13">Fibroblast growth factor receptor</fullName>
    </submittedName>
</protein>
<feature type="binding site" evidence="8">
    <location>
        <position position="851"/>
    </location>
    <ligand>
        <name>Mg(2+)</name>
        <dbReference type="ChEBI" id="CHEBI:18420"/>
    </ligand>
</feature>
<keyword evidence="13" id="KW-0675">Receptor</keyword>
<dbReference type="PRINTS" id="PR00109">
    <property type="entry name" value="TYRKINASE"/>
</dbReference>
<comment type="caution">
    <text evidence="13">The sequence shown here is derived from an EMBL/GenBank/DDBJ whole genome shotgun (WGS) entry which is preliminary data.</text>
</comment>
<dbReference type="PROSITE" id="PS50835">
    <property type="entry name" value="IG_LIKE"/>
    <property type="match status" value="2"/>
</dbReference>
<accession>A0A9Q1H629</accession>
<dbReference type="InterPro" id="IPR050122">
    <property type="entry name" value="RTK"/>
</dbReference>
<keyword evidence="14" id="KW-1185">Reference proteome</keyword>
<evidence type="ECO:0000256" key="1">
    <source>
        <dbReference type="ARBA" id="ARBA00004167"/>
    </source>
</evidence>
<dbReference type="InterPro" id="IPR000719">
    <property type="entry name" value="Prot_kinase_dom"/>
</dbReference>
<keyword evidence="8" id="KW-0479">Metal-binding</keyword>
<evidence type="ECO:0000256" key="5">
    <source>
        <dbReference type="ARBA" id="ARBA00023157"/>
    </source>
</evidence>
<keyword evidence="5" id="KW-1015">Disulfide bond</keyword>
<keyword evidence="7" id="KW-0393">Immunoglobulin domain</keyword>
<dbReference type="AlphaFoldDB" id="A0A9Q1H629"/>
<evidence type="ECO:0000256" key="10">
    <source>
        <dbReference type="SAM" id="Phobius"/>
    </source>
</evidence>
<organism evidence="13 14">
    <name type="scientific">Holothuria leucospilota</name>
    <name type="common">Black long sea cucumber</name>
    <name type="synonym">Mertensiothuria leucospilota</name>
    <dbReference type="NCBI Taxonomy" id="206669"/>
    <lineage>
        <taxon>Eukaryota</taxon>
        <taxon>Metazoa</taxon>
        <taxon>Echinodermata</taxon>
        <taxon>Eleutherozoa</taxon>
        <taxon>Echinozoa</taxon>
        <taxon>Holothuroidea</taxon>
        <taxon>Aspidochirotacea</taxon>
        <taxon>Aspidochirotida</taxon>
        <taxon>Holothuriidae</taxon>
        <taxon>Holothuria</taxon>
    </lineage>
</organism>
<feature type="domain" description="Ig-like" evidence="12">
    <location>
        <begin position="486"/>
        <end position="579"/>
    </location>
</feature>
<feature type="compositionally biased region" description="Polar residues" evidence="9">
    <location>
        <begin position="973"/>
        <end position="990"/>
    </location>
</feature>
<gene>
    <name evidence="13" type="ORF">HOLleu_21492</name>
</gene>
<dbReference type="InterPro" id="IPR001245">
    <property type="entry name" value="Ser-Thr/Tyr_kinase_cat_dom"/>
</dbReference>
<dbReference type="PIRSF" id="PIRSF000615">
    <property type="entry name" value="TyrPK_CSF1-R"/>
    <property type="match status" value="1"/>
</dbReference>
<keyword evidence="6" id="KW-0325">Glycoprotein</keyword>
<evidence type="ECO:0000313" key="14">
    <source>
        <dbReference type="Proteomes" id="UP001152320"/>
    </source>
</evidence>
<dbReference type="GO" id="GO:0005886">
    <property type="term" value="C:plasma membrane"/>
    <property type="evidence" value="ECO:0007669"/>
    <property type="project" value="TreeGrafter"/>
</dbReference>
<dbReference type="Gene3D" id="1.10.510.10">
    <property type="entry name" value="Transferase(Phosphotransferase) domain 1"/>
    <property type="match status" value="1"/>
</dbReference>
<dbReference type="GO" id="GO:0004714">
    <property type="term" value="F:transmembrane receptor protein tyrosine kinase activity"/>
    <property type="evidence" value="ECO:0007669"/>
    <property type="project" value="TreeGrafter"/>
</dbReference>
<dbReference type="GO" id="GO:0007169">
    <property type="term" value="P:cell surface receptor protein tyrosine kinase signaling pathway"/>
    <property type="evidence" value="ECO:0007669"/>
    <property type="project" value="TreeGrafter"/>
</dbReference>
<evidence type="ECO:0000256" key="9">
    <source>
        <dbReference type="SAM" id="MobiDB-lite"/>
    </source>
</evidence>
<dbReference type="SMART" id="SM00409">
    <property type="entry name" value="IG"/>
    <property type="match status" value="3"/>
</dbReference>
<keyword evidence="2 10" id="KW-0812">Transmembrane</keyword>
<dbReference type="PANTHER" id="PTHR24416">
    <property type="entry name" value="TYROSINE-PROTEIN KINASE RECEPTOR"/>
    <property type="match status" value="1"/>
</dbReference>
<feature type="transmembrane region" description="Helical" evidence="10">
    <location>
        <begin position="591"/>
        <end position="615"/>
    </location>
</feature>
<dbReference type="Proteomes" id="UP001152320">
    <property type="component" value="Chromosome 10"/>
</dbReference>
<dbReference type="EMBL" id="JAIZAY010000010">
    <property type="protein sequence ID" value="KAJ8034589.1"/>
    <property type="molecule type" value="Genomic_DNA"/>
</dbReference>
<proteinExistence type="predicted"/>
<evidence type="ECO:0000259" key="11">
    <source>
        <dbReference type="PROSITE" id="PS50011"/>
    </source>
</evidence>
<dbReference type="Pfam" id="PF07714">
    <property type="entry name" value="PK_Tyr_Ser-Thr"/>
    <property type="match status" value="1"/>
</dbReference>
<name>A0A9Q1H629_HOLLE</name>
<evidence type="ECO:0000256" key="7">
    <source>
        <dbReference type="ARBA" id="ARBA00023319"/>
    </source>
</evidence>
<dbReference type="PANTHER" id="PTHR24416:SF611">
    <property type="entry name" value="TYROSINE-PROTEIN KINASE TRANSMEMBRANE RECEPTOR ROR"/>
    <property type="match status" value="1"/>
</dbReference>
<dbReference type="InterPro" id="IPR013162">
    <property type="entry name" value="CD80_C2-set"/>
</dbReference>
<evidence type="ECO:0000256" key="4">
    <source>
        <dbReference type="ARBA" id="ARBA00023136"/>
    </source>
</evidence>
<feature type="domain" description="Protein kinase" evidence="11">
    <location>
        <begin position="701"/>
        <end position="970"/>
    </location>
</feature>
<dbReference type="InterPro" id="IPR003599">
    <property type="entry name" value="Ig_sub"/>
</dbReference>
<dbReference type="GO" id="GO:0043235">
    <property type="term" value="C:receptor complex"/>
    <property type="evidence" value="ECO:0007669"/>
    <property type="project" value="TreeGrafter"/>
</dbReference>
<evidence type="ECO:0000259" key="12">
    <source>
        <dbReference type="PROSITE" id="PS50835"/>
    </source>
</evidence>
<dbReference type="Pfam" id="PF08205">
    <property type="entry name" value="C2-set_2"/>
    <property type="match status" value="1"/>
</dbReference>
<evidence type="ECO:0000256" key="2">
    <source>
        <dbReference type="ARBA" id="ARBA00022692"/>
    </source>
</evidence>
<dbReference type="InterPro" id="IPR036179">
    <property type="entry name" value="Ig-like_dom_sf"/>
</dbReference>